<comment type="caution">
    <text evidence="1">The sequence shown here is derived from an EMBL/GenBank/DDBJ whole genome shotgun (WGS) entry which is preliminary data.</text>
</comment>
<protein>
    <recommendedName>
        <fullName evidence="3">DUF2383 domain-containing protein</fullName>
    </recommendedName>
</protein>
<dbReference type="SUPFAM" id="SSF47240">
    <property type="entry name" value="Ferritin-like"/>
    <property type="match status" value="1"/>
</dbReference>
<dbReference type="RefSeq" id="WP_188433377.1">
    <property type="nucleotide sequence ID" value="NZ_BMEX01000017.1"/>
</dbReference>
<evidence type="ECO:0000313" key="2">
    <source>
        <dbReference type="Proteomes" id="UP000617979"/>
    </source>
</evidence>
<sequence length="75" mass="8926">MEQLTQLELLHLQDLIEAEALAVRKCELYEKKCKSDELKGWFREAARLHRDHVGRILTQLRNHDGREREDLPPVH</sequence>
<gene>
    <name evidence="1" type="ORF">GCM10007416_30530</name>
</gene>
<dbReference type="Proteomes" id="UP000617979">
    <property type="component" value="Unassembled WGS sequence"/>
</dbReference>
<evidence type="ECO:0000313" key="1">
    <source>
        <dbReference type="EMBL" id="GGA55207.1"/>
    </source>
</evidence>
<proteinExistence type="predicted"/>
<name>A0ABQ1H128_9BACL</name>
<reference evidence="2" key="1">
    <citation type="journal article" date="2019" name="Int. J. Syst. Evol. Microbiol.">
        <title>The Global Catalogue of Microorganisms (GCM) 10K type strain sequencing project: providing services to taxonomists for standard genome sequencing and annotation.</title>
        <authorList>
            <consortium name="The Broad Institute Genomics Platform"/>
            <consortium name="The Broad Institute Genome Sequencing Center for Infectious Disease"/>
            <person name="Wu L."/>
            <person name="Ma J."/>
        </authorList>
    </citation>
    <scope>NUCLEOTIDE SEQUENCE [LARGE SCALE GENOMIC DNA]</scope>
    <source>
        <strain evidence="2">CGMCC 1.12404</strain>
    </source>
</reference>
<keyword evidence="2" id="KW-1185">Reference proteome</keyword>
<organism evidence="1 2">
    <name type="scientific">Kroppenstedtia guangzhouensis</name>
    <dbReference type="NCBI Taxonomy" id="1274356"/>
    <lineage>
        <taxon>Bacteria</taxon>
        <taxon>Bacillati</taxon>
        <taxon>Bacillota</taxon>
        <taxon>Bacilli</taxon>
        <taxon>Bacillales</taxon>
        <taxon>Thermoactinomycetaceae</taxon>
        <taxon>Kroppenstedtia</taxon>
    </lineage>
</organism>
<dbReference type="InterPro" id="IPR009078">
    <property type="entry name" value="Ferritin-like_SF"/>
</dbReference>
<dbReference type="EMBL" id="BMEX01000017">
    <property type="protein sequence ID" value="GGA55207.1"/>
    <property type="molecule type" value="Genomic_DNA"/>
</dbReference>
<evidence type="ECO:0008006" key="3">
    <source>
        <dbReference type="Google" id="ProtNLM"/>
    </source>
</evidence>
<accession>A0ABQ1H128</accession>